<dbReference type="Proteomes" id="UP000036873">
    <property type="component" value="Unassembled WGS sequence"/>
</dbReference>
<dbReference type="GO" id="GO:0005886">
    <property type="term" value="C:plasma membrane"/>
    <property type="evidence" value="ECO:0007669"/>
    <property type="project" value="UniProtKB-SubCell"/>
</dbReference>
<comment type="subcellular location">
    <subcellularLocation>
        <location evidence="1">Cell membrane</location>
        <topology evidence="1">Multi-pass membrane protein</topology>
    </subcellularLocation>
</comment>
<keyword evidence="2" id="KW-1003">Cell membrane</keyword>
<feature type="transmembrane region" description="Helical" evidence="6">
    <location>
        <begin position="252"/>
        <end position="278"/>
    </location>
</feature>
<keyword evidence="3 6" id="KW-0812">Transmembrane</keyword>
<evidence type="ECO:0000256" key="5">
    <source>
        <dbReference type="ARBA" id="ARBA00023136"/>
    </source>
</evidence>
<feature type="transmembrane region" description="Helical" evidence="6">
    <location>
        <begin position="310"/>
        <end position="328"/>
    </location>
</feature>
<protein>
    <submittedName>
        <fullName evidence="8">ABC transporter permease</fullName>
    </submittedName>
</protein>
<keyword evidence="5 6" id="KW-0472">Membrane</keyword>
<dbReference type="RefSeq" id="WP_050739804.1">
    <property type="nucleotide sequence ID" value="NZ_LGYO01000017.1"/>
</dbReference>
<feature type="transmembrane region" description="Helical" evidence="6">
    <location>
        <begin position="698"/>
        <end position="721"/>
    </location>
</feature>
<evidence type="ECO:0000256" key="3">
    <source>
        <dbReference type="ARBA" id="ARBA00022692"/>
    </source>
</evidence>
<evidence type="ECO:0000313" key="8">
    <source>
        <dbReference type="EMBL" id="KNZ42257.1"/>
    </source>
</evidence>
<accession>A0A0L6U1M7</accession>
<feature type="transmembrane region" description="Helical" evidence="6">
    <location>
        <begin position="648"/>
        <end position="671"/>
    </location>
</feature>
<dbReference type="EMBL" id="LGYO01000017">
    <property type="protein sequence ID" value="KNZ42257.1"/>
    <property type="molecule type" value="Genomic_DNA"/>
</dbReference>
<feature type="domain" description="ABC3 transporter permease C-terminal" evidence="7">
    <location>
        <begin position="261"/>
        <end position="368"/>
    </location>
</feature>
<feature type="domain" description="ABC3 transporter permease C-terminal" evidence="7">
    <location>
        <begin position="650"/>
        <end position="764"/>
    </location>
</feature>
<comment type="caution">
    <text evidence="8">The sequence shown here is derived from an EMBL/GenBank/DDBJ whole genome shotgun (WGS) entry which is preliminary data.</text>
</comment>
<dbReference type="OrthoDB" id="9766372at2"/>
<keyword evidence="9" id="KW-1185">Reference proteome</keyword>
<evidence type="ECO:0000256" key="6">
    <source>
        <dbReference type="SAM" id="Phobius"/>
    </source>
</evidence>
<evidence type="ECO:0000259" key="7">
    <source>
        <dbReference type="Pfam" id="PF02687"/>
    </source>
</evidence>
<dbReference type="STRING" id="52689.AKG39_07705"/>
<dbReference type="PANTHER" id="PTHR30287:SF2">
    <property type="entry name" value="BLL1001 PROTEIN"/>
    <property type="match status" value="1"/>
</dbReference>
<sequence>MILLLHLVRKDFKRNRVITTALAVFLILSALLMATGLRVAGTMNSSLKGLDELAVPPEYLQMHKGTYDEEAFDNFVATHEYIEDSLIVKMLDINNKNIIYQGETLEKCLMDNGFVVQNEGFDYLLNMNNEVAVVADGEIGVPVYYAEELGIQVGDVITLHKDDYSKELRVSTIIRDASMNVALASSKRFLVSPADLDEISRHMGENEYSFEFLLKDGSSTAALQKDYMDANMPAKGVAITGSLLTMMNAFSYGLVAFIIIAISILLILVSLLCLSYIIQATMADENVTIGEMKAIGLTGKTIVKLYQMKYIILVLIAGVIGYLGAIPFGDFFSSAVVMYCGYGTVEWMRWVFPLIGVILLGLIVMLGCRRIIRKNLKRSVVELMRGEEQIKKEGHYTLPSAGLKYPNLTMAFGELKCRWKEYLVVFLVFVFSSFLILLPMNMKNTIENPSFITYMGIGESDIRVDIQYSDKLTAQKDAALASLENDSEITKYAIYENGYVQSQNAVGEWEYLRVESGDEAVFPLEYLSGSAPSDSKEMALSYMNATELGKEVGDSMTVVYQGEELTFTVCGIYQDITYGGKTAKAAIDFAENDVEVYIIYVDVHDGVAIEKKTDGLRSILPDSKVTPVSEFIAQTLGGITDSMSLVEAAAIIISLLLIMLVTVMFLQLITAREHSAIAIKKAIGFSNRDIRIQFGIRILVIQFLAIIVGTVLANSLGEMIFGWMLSAMGASKIMLLVEPVTAYLLCPAAQLLTVFITVIVGTKVVRNYHIRDQIRE</sequence>
<dbReference type="PANTHER" id="PTHR30287">
    <property type="entry name" value="MEMBRANE COMPONENT OF PREDICTED ABC SUPERFAMILY METABOLITE UPTAKE TRANSPORTER"/>
    <property type="match status" value="1"/>
</dbReference>
<proteinExistence type="predicted"/>
<evidence type="ECO:0000256" key="2">
    <source>
        <dbReference type="ARBA" id="ARBA00022475"/>
    </source>
</evidence>
<gene>
    <name evidence="8" type="ORF">AKG39_07705</name>
</gene>
<dbReference type="PATRIC" id="fig|52689.4.peg.661"/>
<evidence type="ECO:0000256" key="1">
    <source>
        <dbReference type="ARBA" id="ARBA00004651"/>
    </source>
</evidence>
<feature type="transmembrane region" description="Helical" evidence="6">
    <location>
        <begin position="348"/>
        <end position="368"/>
    </location>
</feature>
<dbReference type="InterPro" id="IPR038766">
    <property type="entry name" value="Membrane_comp_ABC_pdt"/>
</dbReference>
<organism evidence="8 9">
    <name type="scientific">Acetobacterium bakii</name>
    <dbReference type="NCBI Taxonomy" id="52689"/>
    <lineage>
        <taxon>Bacteria</taxon>
        <taxon>Bacillati</taxon>
        <taxon>Bacillota</taxon>
        <taxon>Clostridia</taxon>
        <taxon>Eubacteriales</taxon>
        <taxon>Eubacteriaceae</taxon>
        <taxon>Acetobacterium</taxon>
    </lineage>
</organism>
<dbReference type="Pfam" id="PF02687">
    <property type="entry name" value="FtsX"/>
    <property type="match status" value="2"/>
</dbReference>
<keyword evidence="4 6" id="KW-1133">Transmembrane helix</keyword>
<name>A0A0L6U1M7_9FIRM</name>
<reference evidence="9" key="1">
    <citation type="submission" date="2015-07" db="EMBL/GenBank/DDBJ databases">
        <title>Draft genome sequence of Acetobacterium bakii DSM 8293, a potential psychrophilic chemical producer through syngas fermentation.</title>
        <authorList>
            <person name="Song Y."/>
            <person name="Hwang S."/>
            <person name="Cho B.-K."/>
        </authorList>
    </citation>
    <scope>NUCLEOTIDE SEQUENCE [LARGE SCALE GENOMIC DNA]</scope>
    <source>
        <strain evidence="9">DSM 8239</strain>
    </source>
</reference>
<feature type="transmembrane region" description="Helical" evidence="6">
    <location>
        <begin position="741"/>
        <end position="765"/>
    </location>
</feature>
<dbReference type="InterPro" id="IPR003838">
    <property type="entry name" value="ABC3_permease_C"/>
</dbReference>
<evidence type="ECO:0000256" key="4">
    <source>
        <dbReference type="ARBA" id="ARBA00022989"/>
    </source>
</evidence>
<dbReference type="AlphaFoldDB" id="A0A0L6U1M7"/>
<feature type="transmembrane region" description="Helical" evidence="6">
    <location>
        <begin position="422"/>
        <end position="440"/>
    </location>
</feature>
<evidence type="ECO:0000313" key="9">
    <source>
        <dbReference type="Proteomes" id="UP000036873"/>
    </source>
</evidence>